<comment type="subcellular location">
    <subcellularLocation>
        <location evidence="1">Membrane</location>
        <topology evidence="1">Multi-pass membrane protein</topology>
    </subcellularLocation>
</comment>
<proteinExistence type="predicted"/>
<keyword evidence="3 6" id="KW-0812">Transmembrane</keyword>
<keyword evidence="2" id="KW-0813">Transport</keyword>
<sequence>MTVYTSDAAALEAAGKKEVLKREWNFWAVLGMSACTLCTWEATSALFAGAYLNGGPASVVYGFIVSVLGTLMIATSFAEMASMCVQSTPSENPDGLTSPPAPPLQVHNTTGVLSMRRCGGVQSLATFKVGLPSLAGSQRSPLSAF</sequence>
<comment type="caution">
    <text evidence="7">The sequence shown here is derived from an EMBL/GenBank/DDBJ whole genome shotgun (WGS) entry which is preliminary data.</text>
</comment>
<name>A0ABR0JGD1_9EURO</name>
<keyword evidence="8" id="KW-1185">Reference proteome</keyword>
<dbReference type="Proteomes" id="UP001345691">
    <property type="component" value="Unassembled WGS sequence"/>
</dbReference>
<evidence type="ECO:0000256" key="6">
    <source>
        <dbReference type="SAM" id="Phobius"/>
    </source>
</evidence>
<evidence type="ECO:0008006" key="9">
    <source>
        <dbReference type="Google" id="ProtNLM"/>
    </source>
</evidence>
<dbReference type="EMBL" id="JAVRRF010000006">
    <property type="protein sequence ID" value="KAK5063776.1"/>
    <property type="molecule type" value="Genomic_DNA"/>
</dbReference>
<organism evidence="7 8">
    <name type="scientific">Exophiala sideris</name>
    <dbReference type="NCBI Taxonomy" id="1016849"/>
    <lineage>
        <taxon>Eukaryota</taxon>
        <taxon>Fungi</taxon>
        <taxon>Dikarya</taxon>
        <taxon>Ascomycota</taxon>
        <taxon>Pezizomycotina</taxon>
        <taxon>Eurotiomycetes</taxon>
        <taxon>Chaetothyriomycetidae</taxon>
        <taxon>Chaetothyriales</taxon>
        <taxon>Herpotrichiellaceae</taxon>
        <taxon>Exophiala</taxon>
    </lineage>
</organism>
<keyword evidence="5 6" id="KW-0472">Membrane</keyword>
<evidence type="ECO:0000256" key="3">
    <source>
        <dbReference type="ARBA" id="ARBA00022692"/>
    </source>
</evidence>
<evidence type="ECO:0000256" key="5">
    <source>
        <dbReference type="ARBA" id="ARBA00023136"/>
    </source>
</evidence>
<protein>
    <recommendedName>
        <fullName evidence="9">Amino acid permease/ SLC12A domain-containing protein</fullName>
    </recommendedName>
</protein>
<keyword evidence="4 6" id="KW-1133">Transmembrane helix</keyword>
<gene>
    <name evidence="7" type="ORF">LTR69_003541</name>
</gene>
<feature type="transmembrane region" description="Helical" evidence="6">
    <location>
        <begin position="58"/>
        <end position="78"/>
    </location>
</feature>
<dbReference type="PANTHER" id="PTHR45649:SF5">
    <property type="entry name" value="GABA TRANSPORTER (EUROFUNG)-RELATED"/>
    <property type="match status" value="1"/>
</dbReference>
<accession>A0ABR0JGD1</accession>
<evidence type="ECO:0000313" key="8">
    <source>
        <dbReference type="Proteomes" id="UP001345691"/>
    </source>
</evidence>
<reference evidence="7 8" key="1">
    <citation type="submission" date="2023-08" db="EMBL/GenBank/DDBJ databases">
        <title>Black Yeasts Isolated from many extreme environments.</title>
        <authorList>
            <person name="Coleine C."/>
            <person name="Stajich J.E."/>
            <person name="Selbmann L."/>
        </authorList>
    </citation>
    <scope>NUCLEOTIDE SEQUENCE [LARGE SCALE GENOMIC DNA]</scope>
    <source>
        <strain evidence="7 8">CCFEE 6328</strain>
    </source>
</reference>
<dbReference type="PANTHER" id="PTHR45649">
    <property type="entry name" value="AMINO-ACID PERMEASE BAT1"/>
    <property type="match status" value="1"/>
</dbReference>
<evidence type="ECO:0000256" key="4">
    <source>
        <dbReference type="ARBA" id="ARBA00022989"/>
    </source>
</evidence>
<evidence type="ECO:0000313" key="7">
    <source>
        <dbReference type="EMBL" id="KAK5063776.1"/>
    </source>
</evidence>
<evidence type="ECO:0000256" key="1">
    <source>
        <dbReference type="ARBA" id="ARBA00004141"/>
    </source>
</evidence>
<feature type="transmembrane region" description="Helical" evidence="6">
    <location>
        <begin position="26"/>
        <end position="52"/>
    </location>
</feature>
<evidence type="ECO:0000256" key="2">
    <source>
        <dbReference type="ARBA" id="ARBA00022448"/>
    </source>
</evidence>